<protein>
    <submittedName>
        <fullName evidence="1">Uncharacterized protein</fullName>
    </submittedName>
</protein>
<evidence type="ECO:0000313" key="2">
    <source>
        <dbReference type="Proteomes" id="UP000054359"/>
    </source>
</evidence>
<keyword evidence="2" id="KW-1185">Reference proteome</keyword>
<evidence type="ECO:0000313" key="1">
    <source>
        <dbReference type="EMBL" id="KFM74663.1"/>
    </source>
</evidence>
<reference evidence="1 2" key="1">
    <citation type="submission" date="2013-11" db="EMBL/GenBank/DDBJ databases">
        <title>Genome sequencing of Stegodyphus mimosarum.</title>
        <authorList>
            <person name="Bechsgaard J."/>
        </authorList>
    </citation>
    <scope>NUCLEOTIDE SEQUENCE [LARGE SCALE GENOMIC DNA]</scope>
</reference>
<gene>
    <name evidence="1" type="ORF">X975_09731</name>
</gene>
<proteinExistence type="predicted"/>
<feature type="non-terminal residue" evidence="1">
    <location>
        <position position="69"/>
    </location>
</feature>
<dbReference type="EMBL" id="KK119090">
    <property type="protein sequence ID" value="KFM74663.1"/>
    <property type="molecule type" value="Genomic_DNA"/>
</dbReference>
<dbReference type="AlphaFoldDB" id="A0A087UBC4"/>
<feature type="non-terminal residue" evidence="1">
    <location>
        <position position="1"/>
    </location>
</feature>
<sequence>LKRHFKLHTSDDPQQKRTCRFWFDLLPYWLNEVASKIKRRRNLSFVKKGRGNSLYLPHRNARRKTGFRF</sequence>
<dbReference type="Proteomes" id="UP000054359">
    <property type="component" value="Unassembled WGS sequence"/>
</dbReference>
<accession>A0A087UBC4</accession>
<name>A0A087UBC4_STEMI</name>
<organism evidence="1 2">
    <name type="scientific">Stegodyphus mimosarum</name>
    <name type="common">African social velvet spider</name>
    <dbReference type="NCBI Taxonomy" id="407821"/>
    <lineage>
        <taxon>Eukaryota</taxon>
        <taxon>Metazoa</taxon>
        <taxon>Ecdysozoa</taxon>
        <taxon>Arthropoda</taxon>
        <taxon>Chelicerata</taxon>
        <taxon>Arachnida</taxon>
        <taxon>Araneae</taxon>
        <taxon>Araneomorphae</taxon>
        <taxon>Entelegynae</taxon>
        <taxon>Eresoidea</taxon>
        <taxon>Eresidae</taxon>
        <taxon>Stegodyphus</taxon>
    </lineage>
</organism>